<dbReference type="InterPro" id="IPR036390">
    <property type="entry name" value="WH_DNA-bd_sf"/>
</dbReference>
<dbReference type="Pfam" id="PF01614">
    <property type="entry name" value="IclR_C"/>
    <property type="match status" value="1"/>
</dbReference>
<dbReference type="Gene3D" id="1.10.10.10">
    <property type="entry name" value="Winged helix-like DNA-binding domain superfamily/Winged helix DNA-binding domain"/>
    <property type="match status" value="1"/>
</dbReference>
<proteinExistence type="predicted"/>
<dbReference type="GO" id="GO:0003700">
    <property type="term" value="F:DNA-binding transcription factor activity"/>
    <property type="evidence" value="ECO:0007669"/>
    <property type="project" value="TreeGrafter"/>
</dbReference>
<sequence length="246" mass="27000">MPIKIPAVSRAMAVFEAFAREKRDLSNSDMARLLSVADSSCSDLLHTLHSLGYLMRTSRTRRFYPTGRLLETARQIAGTDPLSRLAQEAVGRLTEATNESAFFGLLEPLAVRVAAAAQSRLPLRYILDVGERVALHASALGKAMLGMLPEEEARARLDAIRRPAVTPNTVVDVEQLMAQLARGREQGWYEAHDEGTAGVTALAVPARLDDRPVAISLAGPTERIERHREPYLAALREVRDALLPDN</sequence>
<evidence type="ECO:0000313" key="6">
    <source>
        <dbReference type="EMBL" id="AQV98658.1"/>
    </source>
</evidence>
<organism evidence="6 7">
    <name type="scientific">Cupriavidus necator</name>
    <name type="common">Alcaligenes eutrophus</name>
    <name type="synonym">Ralstonia eutropha</name>
    <dbReference type="NCBI Taxonomy" id="106590"/>
    <lineage>
        <taxon>Bacteria</taxon>
        <taxon>Pseudomonadati</taxon>
        <taxon>Pseudomonadota</taxon>
        <taxon>Betaproteobacteria</taxon>
        <taxon>Burkholderiales</taxon>
        <taxon>Burkholderiaceae</taxon>
        <taxon>Cupriavidus</taxon>
    </lineage>
</organism>
<dbReference type="SUPFAM" id="SSF46785">
    <property type="entry name" value="Winged helix' DNA-binding domain"/>
    <property type="match status" value="1"/>
</dbReference>
<dbReference type="RefSeq" id="WP_078200906.1">
    <property type="nucleotide sequence ID" value="NZ_CP017758.1"/>
</dbReference>
<evidence type="ECO:0000256" key="1">
    <source>
        <dbReference type="ARBA" id="ARBA00023015"/>
    </source>
</evidence>
<dbReference type="Pfam" id="PF09339">
    <property type="entry name" value="HTH_IclR"/>
    <property type="match status" value="1"/>
</dbReference>
<dbReference type="InterPro" id="IPR036388">
    <property type="entry name" value="WH-like_DNA-bd_sf"/>
</dbReference>
<dbReference type="InterPro" id="IPR014757">
    <property type="entry name" value="Tscrpt_reg_IclR_C"/>
</dbReference>
<evidence type="ECO:0000259" key="5">
    <source>
        <dbReference type="PROSITE" id="PS51078"/>
    </source>
</evidence>
<evidence type="ECO:0000256" key="2">
    <source>
        <dbReference type="ARBA" id="ARBA00023125"/>
    </source>
</evidence>
<dbReference type="PROSITE" id="PS51077">
    <property type="entry name" value="HTH_ICLR"/>
    <property type="match status" value="1"/>
</dbReference>
<dbReference type="PANTHER" id="PTHR30136:SF35">
    <property type="entry name" value="HTH-TYPE TRANSCRIPTIONAL REGULATOR RV1719"/>
    <property type="match status" value="1"/>
</dbReference>
<dbReference type="KEGG" id="cuh:BJN34_32800"/>
<dbReference type="PROSITE" id="PS51078">
    <property type="entry name" value="ICLR_ED"/>
    <property type="match status" value="1"/>
</dbReference>
<dbReference type="AlphaFoldDB" id="A0A1U9V112"/>
<evidence type="ECO:0000256" key="3">
    <source>
        <dbReference type="ARBA" id="ARBA00023163"/>
    </source>
</evidence>
<dbReference type="InterPro" id="IPR005471">
    <property type="entry name" value="Tscrpt_reg_IclR_N"/>
</dbReference>
<dbReference type="EMBL" id="CP017758">
    <property type="protein sequence ID" value="AQV98658.1"/>
    <property type="molecule type" value="Genomic_DNA"/>
</dbReference>
<gene>
    <name evidence="6" type="ORF">BJN34_32800</name>
</gene>
<name>A0A1U9V112_CUPNE</name>
<keyword evidence="1" id="KW-0805">Transcription regulation</keyword>
<dbReference type="OrthoDB" id="7274111at2"/>
<dbReference type="InterPro" id="IPR029016">
    <property type="entry name" value="GAF-like_dom_sf"/>
</dbReference>
<dbReference type="GO" id="GO:0003677">
    <property type="term" value="F:DNA binding"/>
    <property type="evidence" value="ECO:0007669"/>
    <property type="project" value="UniProtKB-KW"/>
</dbReference>
<feature type="domain" description="HTH iclR-type" evidence="4">
    <location>
        <begin position="5"/>
        <end position="68"/>
    </location>
</feature>
<dbReference type="GO" id="GO:0045892">
    <property type="term" value="P:negative regulation of DNA-templated transcription"/>
    <property type="evidence" value="ECO:0007669"/>
    <property type="project" value="TreeGrafter"/>
</dbReference>
<accession>A0A1U9V112</accession>
<evidence type="ECO:0000259" key="4">
    <source>
        <dbReference type="PROSITE" id="PS51077"/>
    </source>
</evidence>
<protein>
    <submittedName>
        <fullName evidence="6">IclR family transcriptional regulator</fullName>
    </submittedName>
</protein>
<evidence type="ECO:0000313" key="7">
    <source>
        <dbReference type="Proteomes" id="UP000189627"/>
    </source>
</evidence>
<keyword evidence="2" id="KW-0238">DNA-binding</keyword>
<dbReference type="Gene3D" id="3.30.450.40">
    <property type="match status" value="1"/>
</dbReference>
<dbReference type="PANTHER" id="PTHR30136">
    <property type="entry name" value="HELIX-TURN-HELIX TRANSCRIPTIONAL REGULATOR, ICLR FAMILY"/>
    <property type="match status" value="1"/>
</dbReference>
<keyword evidence="3" id="KW-0804">Transcription</keyword>
<dbReference type="Proteomes" id="UP000189627">
    <property type="component" value="Chromosome 2"/>
</dbReference>
<feature type="domain" description="IclR-ED" evidence="5">
    <location>
        <begin position="68"/>
        <end position="246"/>
    </location>
</feature>
<reference evidence="7" key="1">
    <citation type="submission" date="2017-02" db="EMBL/GenBank/DDBJ databases">
        <title>Complete genome sequence of Cupriavidus necator strain NH9, a 3-chlorobenzoate degrader.</title>
        <authorList>
            <person name="Moriuchi R."/>
            <person name="Dohra H."/>
            <person name="Ogawa N."/>
        </authorList>
    </citation>
    <scope>NUCLEOTIDE SEQUENCE [LARGE SCALE GENOMIC DNA]</scope>
    <source>
        <strain evidence="7">NH9</strain>
    </source>
</reference>
<dbReference type="InterPro" id="IPR050707">
    <property type="entry name" value="HTH_MetabolicPath_Reg"/>
</dbReference>
<dbReference type="SUPFAM" id="SSF55781">
    <property type="entry name" value="GAF domain-like"/>
    <property type="match status" value="1"/>
</dbReference>